<reference evidence="3 4" key="1">
    <citation type="submission" date="2021-11" db="EMBL/GenBank/DDBJ databases">
        <authorList>
            <person name="Oh E.-T."/>
            <person name="Kim S.-B."/>
        </authorList>
    </citation>
    <scope>NUCLEOTIDE SEQUENCE [LARGE SCALE GENOMIC DNA]</scope>
    <source>
        <strain evidence="3 4">MMS20-SJTR3</strain>
    </source>
</reference>
<dbReference type="Gene3D" id="3.40.50.720">
    <property type="entry name" value="NAD(P)-binding Rossmann-like Domain"/>
    <property type="match status" value="1"/>
</dbReference>
<name>A0ABS8K4R0_9BURK</name>
<dbReference type="SUPFAM" id="SSF51735">
    <property type="entry name" value="NAD(P)-binding Rossmann-fold domains"/>
    <property type="match status" value="1"/>
</dbReference>
<dbReference type="PANTHER" id="PTHR24321:SF8">
    <property type="entry name" value="ESTRADIOL 17-BETA-DEHYDROGENASE 8-RELATED"/>
    <property type="match status" value="1"/>
</dbReference>
<dbReference type="Pfam" id="PF13561">
    <property type="entry name" value="adh_short_C2"/>
    <property type="match status" value="1"/>
</dbReference>
<dbReference type="CDD" id="cd09021">
    <property type="entry name" value="Aldose_epim_Ec_YphB"/>
    <property type="match status" value="1"/>
</dbReference>
<dbReference type="PRINTS" id="PR00081">
    <property type="entry name" value="GDHRDH"/>
</dbReference>
<protein>
    <submittedName>
        <fullName evidence="3">SDR family oxidoreductase</fullName>
    </submittedName>
</protein>
<dbReference type="InterPro" id="IPR014718">
    <property type="entry name" value="GH-type_carb-bd"/>
</dbReference>
<dbReference type="SUPFAM" id="SSF74650">
    <property type="entry name" value="Galactose mutarotase-like"/>
    <property type="match status" value="1"/>
</dbReference>
<dbReference type="RefSeq" id="WP_230513145.1">
    <property type="nucleotide sequence ID" value="NZ_JAJITD010000021.1"/>
</dbReference>
<dbReference type="InterPro" id="IPR008183">
    <property type="entry name" value="Aldose_1/G6P_1-epimerase"/>
</dbReference>
<dbReference type="Gene3D" id="2.70.98.10">
    <property type="match status" value="1"/>
</dbReference>
<evidence type="ECO:0000313" key="3">
    <source>
        <dbReference type="EMBL" id="MCC8396868.1"/>
    </source>
</evidence>
<dbReference type="CDD" id="cd05233">
    <property type="entry name" value="SDR_c"/>
    <property type="match status" value="1"/>
</dbReference>
<accession>A0ABS8K4R0</accession>
<dbReference type="PANTHER" id="PTHR24321">
    <property type="entry name" value="DEHYDROGENASES, SHORT CHAIN"/>
    <property type="match status" value="1"/>
</dbReference>
<evidence type="ECO:0000256" key="2">
    <source>
        <dbReference type="ARBA" id="ARBA00023002"/>
    </source>
</evidence>
<gene>
    <name evidence="3" type="ORF">LJ656_30260</name>
</gene>
<comment type="similarity">
    <text evidence="1">Belongs to the short-chain dehydrogenases/reductases (SDR) family.</text>
</comment>
<proteinExistence type="inferred from homology"/>
<dbReference type="InterPro" id="IPR011013">
    <property type="entry name" value="Gal_mutarotase_sf_dom"/>
</dbReference>
<dbReference type="Proteomes" id="UP001431019">
    <property type="component" value="Unassembled WGS sequence"/>
</dbReference>
<dbReference type="InterPro" id="IPR002347">
    <property type="entry name" value="SDR_fam"/>
</dbReference>
<keyword evidence="2" id="KW-0560">Oxidoreductase</keyword>
<dbReference type="PRINTS" id="PR00080">
    <property type="entry name" value="SDRFAMILY"/>
</dbReference>
<evidence type="ECO:0000256" key="1">
    <source>
        <dbReference type="ARBA" id="ARBA00006484"/>
    </source>
</evidence>
<dbReference type="EMBL" id="JAJITD010000021">
    <property type="protein sequence ID" value="MCC8396868.1"/>
    <property type="molecule type" value="Genomic_DNA"/>
</dbReference>
<keyword evidence="4" id="KW-1185">Reference proteome</keyword>
<comment type="caution">
    <text evidence="3">The sequence shown here is derived from an EMBL/GenBank/DDBJ whole genome shotgun (WGS) entry which is preliminary data.</text>
</comment>
<dbReference type="PROSITE" id="PS00061">
    <property type="entry name" value="ADH_SHORT"/>
    <property type="match status" value="1"/>
</dbReference>
<organism evidence="3 4">
    <name type="scientific">Paraburkholderia sejongensis</name>
    <dbReference type="NCBI Taxonomy" id="2886946"/>
    <lineage>
        <taxon>Bacteria</taxon>
        <taxon>Pseudomonadati</taxon>
        <taxon>Pseudomonadota</taxon>
        <taxon>Betaproteobacteria</taxon>
        <taxon>Burkholderiales</taxon>
        <taxon>Burkholderiaceae</taxon>
        <taxon>Paraburkholderia</taxon>
    </lineage>
</organism>
<dbReference type="Pfam" id="PF01263">
    <property type="entry name" value="Aldose_epim"/>
    <property type="match status" value="1"/>
</dbReference>
<sequence>MSAVSPLLELTSDAWRVRLAPSLGGSIIDAQWRGHDVLRPTTDEHLAAALVRKSACYPLVPFSNRVGYGRFEFDGHAYTLQPNFPNEPHSIQGVGFQREWAVESHNDATLDLRLNHTPDSSWPFTFEARQRFGIEGDTLTLTLSITNLDTRRAPAGLGWHTFFPLHTELGDTRLATQWESMLVSGPDQLPRERVVPPTLQTLDATVIDNCFTGWSRTASIHAPHHRIDIAASDALRCAVLFRPEGQPFYAFEPVSHPNNALNGIEPAMHVLEPGATLAAHALHAVAAHHRICKDTVMTSRPIYPGLAGQVAFISGGASGIGEALVEAFWEQGAQVAFCDIDNAAGNALCERLGATDNGDGVKRLKPWFAVCDVRDIDAYRVVLDDAARTLGPIRTLVNNAGRDTRHALSDLTVDMWHDMLAVNLTHHVFATQRVAPAMQAAGGGAIVNLGSISWLRGRPNLIGYTASKAAISGITRTLARELGEQNIRVNAVLPGAVVTERQSALWRDASADQQFIDLQCLKLRVEPKHIADSVLFLASPQAATITGQNLVVDAGLAQVSVVG</sequence>
<dbReference type="InterPro" id="IPR020904">
    <property type="entry name" value="Sc_DH/Rdtase_CS"/>
</dbReference>
<dbReference type="InterPro" id="IPR036291">
    <property type="entry name" value="NAD(P)-bd_dom_sf"/>
</dbReference>
<evidence type="ECO:0000313" key="4">
    <source>
        <dbReference type="Proteomes" id="UP001431019"/>
    </source>
</evidence>